<accession>A0A9C6X7Z4</accession>
<dbReference type="PANTHER" id="PTHR23278">
    <property type="entry name" value="SIDESTEP PROTEIN"/>
    <property type="match status" value="1"/>
</dbReference>
<sequence>MDLLSFLVPPGKPTIIDGSGVRVEGATRPYEEGQSLELTCIVHGGHPAPTLSWWRGTQQLEATDTTDLGYGQSKGPRSRKLHMARLSRRHLHEALQCQASNSNISRPVFSSVTIDMRLRPLYAAIMPLDSGQVLSANKPIQMVCQSAGSRPPAKITWWKDGLRLDNAQQM</sequence>
<dbReference type="InterPro" id="IPR036179">
    <property type="entry name" value="Ig-like_dom_sf"/>
</dbReference>
<dbReference type="InterPro" id="IPR013162">
    <property type="entry name" value="CD80_C2-set"/>
</dbReference>
<dbReference type="PROSITE" id="PS50835">
    <property type="entry name" value="IG_LIKE"/>
    <property type="match status" value="2"/>
</dbReference>
<organism evidence="3 4">
    <name type="scientific">Frankliniella occidentalis</name>
    <name type="common">Western flower thrips</name>
    <name type="synonym">Euthrips occidentalis</name>
    <dbReference type="NCBI Taxonomy" id="133901"/>
    <lineage>
        <taxon>Eukaryota</taxon>
        <taxon>Metazoa</taxon>
        <taxon>Ecdysozoa</taxon>
        <taxon>Arthropoda</taxon>
        <taxon>Hexapoda</taxon>
        <taxon>Insecta</taxon>
        <taxon>Pterygota</taxon>
        <taxon>Neoptera</taxon>
        <taxon>Paraneoptera</taxon>
        <taxon>Thysanoptera</taxon>
        <taxon>Terebrantia</taxon>
        <taxon>Thripoidea</taxon>
        <taxon>Thripidae</taxon>
        <taxon>Frankliniella</taxon>
    </lineage>
</organism>
<dbReference type="Pfam" id="PF08205">
    <property type="entry name" value="C2-set_2"/>
    <property type="match status" value="1"/>
</dbReference>
<dbReference type="GeneID" id="127751339"/>
<proteinExistence type="predicted"/>
<dbReference type="Proteomes" id="UP000504606">
    <property type="component" value="Unplaced"/>
</dbReference>
<dbReference type="Gene3D" id="2.60.40.10">
    <property type="entry name" value="Immunoglobulins"/>
    <property type="match status" value="2"/>
</dbReference>
<name>A0A9C6X7Z4_FRAOC</name>
<dbReference type="InterPro" id="IPR013783">
    <property type="entry name" value="Ig-like_fold"/>
</dbReference>
<dbReference type="OrthoDB" id="10006996at2759"/>
<evidence type="ECO:0000259" key="2">
    <source>
        <dbReference type="PROSITE" id="PS50835"/>
    </source>
</evidence>
<dbReference type="KEGG" id="foc:127751339"/>
<dbReference type="RefSeq" id="XP_052130728.1">
    <property type="nucleotide sequence ID" value="XM_052274768.1"/>
</dbReference>
<keyword evidence="3" id="KW-1185">Reference proteome</keyword>
<evidence type="ECO:0000313" key="3">
    <source>
        <dbReference type="Proteomes" id="UP000504606"/>
    </source>
</evidence>
<dbReference type="PANTHER" id="PTHR23278:SF19">
    <property type="entry name" value="OBSCURIN"/>
    <property type="match status" value="1"/>
</dbReference>
<reference evidence="4" key="1">
    <citation type="submission" date="2025-08" db="UniProtKB">
        <authorList>
            <consortium name="RefSeq"/>
        </authorList>
    </citation>
    <scope>IDENTIFICATION</scope>
    <source>
        <tissue evidence="4">Whole organism</tissue>
    </source>
</reference>
<evidence type="ECO:0000256" key="1">
    <source>
        <dbReference type="ARBA" id="ARBA00023157"/>
    </source>
</evidence>
<evidence type="ECO:0000313" key="4">
    <source>
        <dbReference type="RefSeq" id="XP_052130728.1"/>
    </source>
</evidence>
<gene>
    <name evidence="4" type="primary">LOC127751339</name>
</gene>
<protein>
    <submittedName>
        <fullName evidence="4">Nephrin-like</fullName>
    </submittedName>
</protein>
<dbReference type="SUPFAM" id="SSF48726">
    <property type="entry name" value="Immunoglobulin"/>
    <property type="match status" value="2"/>
</dbReference>
<feature type="domain" description="Ig-like" evidence="2">
    <location>
        <begin position="13"/>
        <end position="113"/>
    </location>
</feature>
<dbReference type="AlphaFoldDB" id="A0A9C6X7Z4"/>
<feature type="domain" description="Ig-like" evidence="2">
    <location>
        <begin position="120"/>
        <end position="170"/>
    </location>
</feature>
<feature type="non-terminal residue" evidence="4">
    <location>
        <position position="170"/>
    </location>
</feature>
<keyword evidence="1" id="KW-1015">Disulfide bond</keyword>
<dbReference type="InterPro" id="IPR007110">
    <property type="entry name" value="Ig-like_dom"/>
</dbReference>